<evidence type="ECO:0000313" key="2">
    <source>
        <dbReference type="Proteomes" id="UP000828941"/>
    </source>
</evidence>
<dbReference type="EMBL" id="CM039437">
    <property type="protein sequence ID" value="KAI4306910.1"/>
    <property type="molecule type" value="Genomic_DNA"/>
</dbReference>
<sequence length="183" mass="20445">MGKSLHSAARLQELTLVISSAKAQKPKLTQPRSPNRFTTPGPAKSGSIRVESKTSHPQPKMQTSAEEQCRMPLAQVVADCAKRWFQDTLKEAKAGDSSMQLLVGQMYNSGYGVSRNPHKGLVWISKASKGRNSVWKASGKHPELVSQIQRNRGIKLIYLDEIFAIFFCVCKYRGYRQSIGFIF</sequence>
<keyword evidence="2" id="KW-1185">Reference proteome</keyword>
<proteinExistence type="predicted"/>
<reference evidence="1 2" key="1">
    <citation type="journal article" date="2022" name="DNA Res.">
        <title>Chromosomal-level genome assembly of the orchid tree Bauhinia variegata (Leguminosae; Cercidoideae) supports the allotetraploid origin hypothesis of Bauhinia.</title>
        <authorList>
            <person name="Zhong Y."/>
            <person name="Chen Y."/>
            <person name="Zheng D."/>
            <person name="Pang J."/>
            <person name="Liu Y."/>
            <person name="Luo S."/>
            <person name="Meng S."/>
            <person name="Qian L."/>
            <person name="Wei D."/>
            <person name="Dai S."/>
            <person name="Zhou R."/>
        </authorList>
    </citation>
    <scope>NUCLEOTIDE SEQUENCE [LARGE SCALE GENOMIC DNA]</scope>
    <source>
        <strain evidence="1">BV-YZ2020</strain>
    </source>
</reference>
<organism evidence="1 2">
    <name type="scientific">Bauhinia variegata</name>
    <name type="common">Purple orchid tree</name>
    <name type="synonym">Phanera variegata</name>
    <dbReference type="NCBI Taxonomy" id="167791"/>
    <lineage>
        <taxon>Eukaryota</taxon>
        <taxon>Viridiplantae</taxon>
        <taxon>Streptophyta</taxon>
        <taxon>Embryophyta</taxon>
        <taxon>Tracheophyta</taxon>
        <taxon>Spermatophyta</taxon>
        <taxon>Magnoliopsida</taxon>
        <taxon>eudicotyledons</taxon>
        <taxon>Gunneridae</taxon>
        <taxon>Pentapetalae</taxon>
        <taxon>rosids</taxon>
        <taxon>fabids</taxon>
        <taxon>Fabales</taxon>
        <taxon>Fabaceae</taxon>
        <taxon>Cercidoideae</taxon>
        <taxon>Cercideae</taxon>
        <taxon>Bauhiniinae</taxon>
        <taxon>Bauhinia</taxon>
    </lineage>
</organism>
<dbReference type="Proteomes" id="UP000828941">
    <property type="component" value="Chromosome 12"/>
</dbReference>
<accession>A0ACB9LAV0</accession>
<protein>
    <submittedName>
        <fullName evidence="1">Uncharacterized protein</fullName>
    </submittedName>
</protein>
<evidence type="ECO:0000313" key="1">
    <source>
        <dbReference type="EMBL" id="KAI4306910.1"/>
    </source>
</evidence>
<comment type="caution">
    <text evidence="1">The sequence shown here is derived from an EMBL/GenBank/DDBJ whole genome shotgun (WGS) entry which is preliminary data.</text>
</comment>
<gene>
    <name evidence="1" type="ORF">L6164_030151</name>
</gene>
<name>A0ACB9LAV0_BAUVA</name>